<protein>
    <submittedName>
        <fullName evidence="1">Uncharacterized protein</fullName>
    </submittedName>
</protein>
<dbReference type="EMBL" id="ABYK01000058">
    <property type="protein sequence ID" value="EDZ92352.1"/>
    <property type="molecule type" value="Genomic_DNA"/>
</dbReference>
<dbReference type="Proteomes" id="UP000004061">
    <property type="component" value="Unassembled WGS sequence"/>
</dbReference>
<evidence type="ECO:0000313" key="2">
    <source>
        <dbReference type="Proteomes" id="UP000004061"/>
    </source>
</evidence>
<reference evidence="1 2" key="1">
    <citation type="journal article" date="2011" name="Appl. Environ. Microbiol.">
        <title>Contribution of a Sodium Ion Gradient to Energy Conservation during Fermentation in the Cyanobacterium Arthrospira (Spirulina) maxima CS-328.</title>
        <authorList>
            <person name="Carrieri D."/>
            <person name="Ananyev G."/>
            <person name="Lenz O."/>
            <person name="Bryant D.A."/>
            <person name="Dismukes G.C."/>
        </authorList>
    </citation>
    <scope>NUCLEOTIDE SEQUENCE [LARGE SCALE GENOMIC DNA]</scope>
    <source>
        <strain evidence="1 2">CS-328</strain>
    </source>
</reference>
<keyword evidence="2" id="KW-1185">Reference proteome</keyword>
<organism evidence="1 2">
    <name type="scientific">Limnospira maxima CS-328</name>
    <dbReference type="NCBI Taxonomy" id="513049"/>
    <lineage>
        <taxon>Bacteria</taxon>
        <taxon>Bacillati</taxon>
        <taxon>Cyanobacteriota</taxon>
        <taxon>Cyanophyceae</taxon>
        <taxon>Oscillatoriophycideae</taxon>
        <taxon>Oscillatoriales</taxon>
        <taxon>Sirenicapillariaceae</taxon>
        <taxon>Limnospira</taxon>
    </lineage>
</organism>
<evidence type="ECO:0000313" key="1">
    <source>
        <dbReference type="EMBL" id="EDZ92352.1"/>
    </source>
</evidence>
<gene>
    <name evidence="1" type="ORF">AmaxDRAFT_4902</name>
</gene>
<comment type="caution">
    <text evidence="1">The sequence shown here is derived from an EMBL/GenBank/DDBJ whole genome shotgun (WGS) entry which is preliminary data.</text>
</comment>
<accession>B5W802</accession>
<proteinExistence type="predicted"/>
<sequence length="38" mass="4477">MRAAIIVEKQGNIIYKIRGFSDISENQKPAKFYHKLRL</sequence>
<name>B5W802_LIMMA</name>
<dbReference type="AlphaFoldDB" id="B5W802"/>